<dbReference type="PROSITE" id="PS50822">
    <property type="entry name" value="PIWI"/>
    <property type="match status" value="1"/>
</dbReference>
<dbReference type="SUPFAM" id="SSF101690">
    <property type="entry name" value="PAZ domain"/>
    <property type="match status" value="1"/>
</dbReference>
<evidence type="ECO:0000256" key="2">
    <source>
        <dbReference type="SAM" id="MobiDB-lite"/>
    </source>
</evidence>
<proteinExistence type="inferred from homology"/>
<dbReference type="InterPro" id="IPR003165">
    <property type="entry name" value="Piwi"/>
</dbReference>
<dbReference type="Gene3D" id="3.40.50.2300">
    <property type="match status" value="1"/>
</dbReference>
<dbReference type="Pfam" id="PF02170">
    <property type="entry name" value="PAZ"/>
    <property type="match status" value="1"/>
</dbReference>
<dbReference type="Gene3D" id="3.30.420.10">
    <property type="entry name" value="Ribonuclease H-like superfamily/Ribonuclease H"/>
    <property type="match status" value="1"/>
</dbReference>
<feature type="domain" description="Piwi" evidence="4">
    <location>
        <begin position="427"/>
        <end position="715"/>
    </location>
</feature>
<dbReference type="SMART" id="SM00949">
    <property type="entry name" value="PAZ"/>
    <property type="match status" value="1"/>
</dbReference>
<dbReference type="InterPro" id="IPR036397">
    <property type="entry name" value="RNaseH_sf"/>
</dbReference>
<feature type="domain" description="PAZ" evidence="3">
    <location>
        <begin position="221"/>
        <end position="317"/>
    </location>
</feature>
<dbReference type="InterPro" id="IPR012337">
    <property type="entry name" value="RNaseH-like_sf"/>
</dbReference>
<feature type="region of interest" description="Disordered" evidence="2">
    <location>
        <begin position="1"/>
        <end position="89"/>
    </location>
</feature>
<dbReference type="Proteomes" id="UP000279307">
    <property type="component" value="Chromosome 10"/>
</dbReference>
<dbReference type="Pfam" id="PF02171">
    <property type="entry name" value="Piwi"/>
    <property type="match status" value="1"/>
</dbReference>
<gene>
    <name evidence="5" type="ORF">DMN91_010295</name>
</gene>
<dbReference type="SMART" id="SM00950">
    <property type="entry name" value="Piwi"/>
    <property type="match status" value="1"/>
</dbReference>
<dbReference type="OrthoDB" id="445936at2759"/>
<dbReference type="GO" id="GO:0003723">
    <property type="term" value="F:RNA binding"/>
    <property type="evidence" value="ECO:0007669"/>
    <property type="project" value="InterPro"/>
</dbReference>
<dbReference type="EMBL" id="QOIP01000010">
    <property type="protein sequence ID" value="RLU18053.1"/>
    <property type="molecule type" value="Genomic_DNA"/>
</dbReference>
<comment type="similarity">
    <text evidence="1">Belongs to the argonaute family.</text>
</comment>
<feature type="compositionally biased region" description="Basic and acidic residues" evidence="2">
    <location>
        <begin position="61"/>
        <end position="70"/>
    </location>
</feature>
<dbReference type="CDD" id="cd04658">
    <property type="entry name" value="Piwi_piwi-like_Euk"/>
    <property type="match status" value="1"/>
</dbReference>
<dbReference type="PANTHER" id="PTHR22891">
    <property type="entry name" value="EUKARYOTIC TRANSLATION INITIATION FACTOR 2C"/>
    <property type="match status" value="1"/>
</dbReference>
<name>A0A3L8DD38_OOCBI</name>
<dbReference type="AlphaFoldDB" id="A0A3L8DD38"/>
<dbReference type="PROSITE" id="PS50821">
    <property type="entry name" value="PAZ"/>
    <property type="match status" value="1"/>
</dbReference>
<sequence length="729" mass="83929">MSRPGRGSRDWDDPTQPSTSGGYRKPYSRGSESERERPRGIIKTVGSHGDYEDPGAGPSYSRDDIKKEETQLVPRGSGGDASTRGPRKKEIIYVTRPSTLQNKKGTYGQRIMLQSNHFKLLTVPDWCLYQYRIDFEPDESRTCVRKGLFRLHKDKIGPYIFDGTILFTTTRFAEKKELMSVRQSDGQQIQIIMRFVGSLQRSDSQYIQFFNIIMRKCLEHLNLQLVGRNYFDAMDNEEFCRSVIGLVVLTRYNNNTYRVEDVDFDTTPSSTFKLKTGEDVSYQAYYKKKYKIDITSSTQPMLVPKVVQEFKDWNMTLDRNLLDVPGRVLGSETLYLGNERRITASGDWARDMQRLSLLQCKELSQWVIVGQQRDNHNIRNFIRTITNVSRAMSFRMYDPQVHYIRDDKSSTYVENLEYILSKSVPQLVFCIVSNNRSDRYAAIKKKCCIDRPIASQVFLMKNLTAKSVMSIATKVAIQMNCKLGGAPWRVDLPLKGIMAIGFDICHDTNTKGKDYVAMVATVNQQLTQYFSSISMYHNIEERAEQICVGVAKAVQIYRSLNKALPMYLVIYRDGVSEGEIPQVFENEVECLKKKLEELYYGPNFKLTFILVSKRINIRLFLNRNRNPPTGTVVDDVITSPFKYDFYLVSQQVREGTIAPTLYNIISDNSGLDPGMLQTITYKLTHMYFNCSTTVRVPAPCHYAHKLSHLVGQFLHRPPNSQLEHQLFYL</sequence>
<comment type="caution">
    <text evidence="5">The sequence shown here is derived from an EMBL/GenBank/DDBJ whole genome shotgun (WGS) entry which is preliminary data.</text>
</comment>
<dbReference type="InterPro" id="IPR003100">
    <property type="entry name" value="PAZ_dom"/>
</dbReference>
<evidence type="ECO:0000313" key="6">
    <source>
        <dbReference type="Proteomes" id="UP000279307"/>
    </source>
</evidence>
<dbReference type="Gene3D" id="2.170.260.10">
    <property type="entry name" value="paz domain"/>
    <property type="match status" value="1"/>
</dbReference>
<dbReference type="InterPro" id="IPR036085">
    <property type="entry name" value="PAZ_dom_sf"/>
</dbReference>
<reference evidence="5 6" key="1">
    <citation type="journal article" date="2018" name="Genome Res.">
        <title>The genomic architecture and molecular evolution of ant odorant receptors.</title>
        <authorList>
            <person name="McKenzie S.K."/>
            <person name="Kronauer D.J.C."/>
        </authorList>
    </citation>
    <scope>NUCLEOTIDE SEQUENCE [LARGE SCALE GENOMIC DNA]</scope>
    <source>
        <strain evidence="5">Clonal line C1</strain>
    </source>
</reference>
<protein>
    <recommendedName>
        <fullName evidence="7">Protein piwi</fullName>
    </recommendedName>
</protein>
<dbReference type="Pfam" id="PF23278">
    <property type="entry name" value="Piwi_N"/>
    <property type="match status" value="1"/>
</dbReference>
<dbReference type="SUPFAM" id="SSF53098">
    <property type="entry name" value="Ribonuclease H-like"/>
    <property type="match status" value="1"/>
</dbReference>
<evidence type="ECO:0000256" key="1">
    <source>
        <dbReference type="RuleBase" id="RU361178"/>
    </source>
</evidence>
<organism evidence="5 6">
    <name type="scientific">Ooceraea biroi</name>
    <name type="common">Clonal raider ant</name>
    <name type="synonym">Cerapachys biroi</name>
    <dbReference type="NCBI Taxonomy" id="2015173"/>
    <lineage>
        <taxon>Eukaryota</taxon>
        <taxon>Metazoa</taxon>
        <taxon>Ecdysozoa</taxon>
        <taxon>Arthropoda</taxon>
        <taxon>Hexapoda</taxon>
        <taxon>Insecta</taxon>
        <taxon>Pterygota</taxon>
        <taxon>Neoptera</taxon>
        <taxon>Endopterygota</taxon>
        <taxon>Hymenoptera</taxon>
        <taxon>Apocrita</taxon>
        <taxon>Aculeata</taxon>
        <taxon>Formicoidea</taxon>
        <taxon>Formicidae</taxon>
        <taxon>Dorylinae</taxon>
        <taxon>Ooceraea</taxon>
    </lineage>
</organism>
<evidence type="ECO:0000313" key="5">
    <source>
        <dbReference type="EMBL" id="RLU18053.1"/>
    </source>
</evidence>
<dbReference type="GO" id="GO:0034587">
    <property type="term" value="P:piRNA processing"/>
    <property type="evidence" value="ECO:0007669"/>
    <property type="project" value="UniProtKB-ARBA"/>
</dbReference>
<accession>A0A3L8DD38</accession>
<evidence type="ECO:0000259" key="3">
    <source>
        <dbReference type="PROSITE" id="PS50821"/>
    </source>
</evidence>
<evidence type="ECO:0008006" key="7">
    <source>
        <dbReference type="Google" id="ProtNLM"/>
    </source>
</evidence>
<evidence type="ECO:0000259" key="4">
    <source>
        <dbReference type="PROSITE" id="PS50822"/>
    </source>
</evidence>